<sequence>MDLRWWPVAAIGAACLVAAVVLAALLPMSAARRRLRPLANIARLTRLPEYAKMARLRSLSTVVTLVVLTIMFGAATWAAARPITGSKDYQGFDAAHPEDIMLCVGQPVTDAATTELLDYFARQIVDAPQSRRIGLTSVNRRLVPLTRDHSYAAARLQEYARAQRAQSASFAPSVRYTDYAASVDDTLALCISGFPSDEHSARRRSVIYLGPSNLRAASEQRAALFTAGGVRDLAIRADIQLDVIDTAPSPASGSLLALAQQTGGRYLAPGRGPVTTAIKEIRTNAPSARLSDGTTVTADFEDAPVIPLAVALLSAAVLSVALLVLRR</sequence>
<evidence type="ECO:0000256" key="1">
    <source>
        <dbReference type="SAM" id="Phobius"/>
    </source>
</evidence>
<dbReference type="PROSITE" id="PS51257">
    <property type="entry name" value="PROKAR_LIPOPROTEIN"/>
    <property type="match status" value="1"/>
</dbReference>
<gene>
    <name evidence="2" type="ORF">A5634_12025</name>
</gene>
<keyword evidence="1" id="KW-0812">Transmembrane</keyword>
<feature type="transmembrane region" description="Helical" evidence="1">
    <location>
        <begin position="59"/>
        <end position="80"/>
    </location>
</feature>
<reference evidence="2 3" key="1">
    <citation type="submission" date="2016-06" db="EMBL/GenBank/DDBJ databases">
        <authorList>
            <person name="Kjaerup R.B."/>
            <person name="Dalgaard T.S."/>
            <person name="Juul-Madsen H.R."/>
        </authorList>
    </citation>
    <scope>NUCLEOTIDE SEQUENCE [LARGE SCALE GENOMIC DNA]</scope>
    <source>
        <strain evidence="2 3">1165133.8</strain>
    </source>
</reference>
<accession>A0A1A3NFZ3</accession>
<keyword evidence="1" id="KW-0472">Membrane</keyword>
<dbReference type="OrthoDB" id="4605582at2"/>
<keyword evidence="1" id="KW-1133">Transmembrane helix</keyword>
<organism evidence="2 3">
    <name type="scientific">Mycobacterium asiaticum</name>
    <dbReference type="NCBI Taxonomy" id="1790"/>
    <lineage>
        <taxon>Bacteria</taxon>
        <taxon>Bacillati</taxon>
        <taxon>Actinomycetota</taxon>
        <taxon>Actinomycetes</taxon>
        <taxon>Mycobacteriales</taxon>
        <taxon>Mycobacteriaceae</taxon>
        <taxon>Mycobacterium</taxon>
    </lineage>
</organism>
<dbReference type="EMBL" id="LZLS01000217">
    <property type="protein sequence ID" value="OBK20706.1"/>
    <property type="molecule type" value="Genomic_DNA"/>
</dbReference>
<evidence type="ECO:0000313" key="3">
    <source>
        <dbReference type="Proteomes" id="UP000093928"/>
    </source>
</evidence>
<dbReference type="RefSeq" id="WP_065146850.1">
    <property type="nucleotide sequence ID" value="NZ_LZLS01000217.1"/>
</dbReference>
<comment type="caution">
    <text evidence="2">The sequence shown here is derived from an EMBL/GenBank/DDBJ whole genome shotgun (WGS) entry which is preliminary data.</text>
</comment>
<dbReference type="Proteomes" id="UP000093928">
    <property type="component" value="Unassembled WGS sequence"/>
</dbReference>
<name>A0A1A3NFZ3_MYCAS</name>
<feature type="transmembrane region" description="Helical" evidence="1">
    <location>
        <begin position="305"/>
        <end position="325"/>
    </location>
</feature>
<proteinExistence type="predicted"/>
<evidence type="ECO:0000313" key="2">
    <source>
        <dbReference type="EMBL" id="OBK20706.1"/>
    </source>
</evidence>
<evidence type="ECO:0008006" key="4">
    <source>
        <dbReference type="Google" id="ProtNLM"/>
    </source>
</evidence>
<dbReference type="AlphaFoldDB" id="A0A1A3NFZ3"/>
<feature type="transmembrane region" description="Helical" evidence="1">
    <location>
        <begin position="6"/>
        <end position="26"/>
    </location>
</feature>
<protein>
    <recommendedName>
        <fullName evidence="4">VWFA domain-containing protein</fullName>
    </recommendedName>
</protein>